<keyword evidence="3" id="KW-1185">Reference proteome</keyword>
<evidence type="ECO:0000313" key="2">
    <source>
        <dbReference type="EMBL" id="QEC63699.1"/>
    </source>
</evidence>
<organism evidence="2 3">
    <name type="scientific">Mucilaginibacter ginsenosidivorans</name>
    <dbReference type="NCBI Taxonomy" id="398053"/>
    <lineage>
        <taxon>Bacteria</taxon>
        <taxon>Pseudomonadati</taxon>
        <taxon>Bacteroidota</taxon>
        <taxon>Sphingobacteriia</taxon>
        <taxon>Sphingobacteriales</taxon>
        <taxon>Sphingobacteriaceae</taxon>
        <taxon>Mucilaginibacter</taxon>
    </lineage>
</organism>
<proteinExistence type="predicted"/>
<dbReference type="EMBL" id="CP042436">
    <property type="protein sequence ID" value="QEC63699.1"/>
    <property type="molecule type" value="Genomic_DNA"/>
</dbReference>
<feature type="transmembrane region" description="Helical" evidence="1">
    <location>
        <begin position="6"/>
        <end position="31"/>
    </location>
</feature>
<dbReference type="Proteomes" id="UP000321479">
    <property type="component" value="Chromosome"/>
</dbReference>
<protein>
    <submittedName>
        <fullName evidence="2">Uncharacterized protein</fullName>
    </submittedName>
</protein>
<evidence type="ECO:0000313" key="3">
    <source>
        <dbReference type="Proteomes" id="UP000321479"/>
    </source>
</evidence>
<name>A0A5B8UXL9_9SPHI</name>
<keyword evidence="1" id="KW-0812">Transmembrane</keyword>
<evidence type="ECO:0000256" key="1">
    <source>
        <dbReference type="SAM" id="Phobius"/>
    </source>
</evidence>
<dbReference type="RefSeq" id="WP_147032273.1">
    <property type="nucleotide sequence ID" value="NZ_CP042436.1"/>
</dbReference>
<dbReference type="AlphaFoldDB" id="A0A5B8UXL9"/>
<dbReference type="OrthoDB" id="9788959at2"/>
<gene>
    <name evidence="2" type="ORF">FRZ54_14320</name>
</gene>
<keyword evidence="1" id="KW-0472">Membrane</keyword>
<dbReference type="KEGG" id="mgin:FRZ54_14320"/>
<keyword evidence="1" id="KW-1133">Transmembrane helix</keyword>
<accession>A0A5B8UXL9</accession>
<reference evidence="2 3" key="1">
    <citation type="journal article" date="2017" name="Curr. Microbiol.">
        <title>Mucilaginibacter ginsenosidivorans sp. nov., Isolated from Soil of Ginseng Field.</title>
        <authorList>
            <person name="Kim M.M."/>
            <person name="Siddiqi M.Z."/>
            <person name="Im W.T."/>
        </authorList>
    </citation>
    <scope>NUCLEOTIDE SEQUENCE [LARGE SCALE GENOMIC DNA]</scope>
    <source>
        <strain evidence="2 3">Gsoil 3017</strain>
    </source>
</reference>
<sequence>MTSFTIILHIYNSPLALVVTPLAMAPYSFLVKTLNDKGESMIIKRLPGKGWIGEKVKMKFFTKQNIRRLGKLLETKEKEILPLIKS</sequence>